<comment type="similarity">
    <text evidence="2">Belongs to the DapA family.</text>
</comment>
<dbReference type="PANTHER" id="PTHR12128:SF67">
    <property type="entry name" value="BLR3884 PROTEIN"/>
    <property type="match status" value="1"/>
</dbReference>
<keyword evidence="1 2" id="KW-0456">Lyase</keyword>
<name>A0ABW9Z3J6_9HYPH</name>
<dbReference type="Gene3D" id="3.20.20.70">
    <property type="entry name" value="Aldolase class I"/>
    <property type="match status" value="1"/>
</dbReference>
<dbReference type="Proteomes" id="UP000818323">
    <property type="component" value="Unassembled WGS sequence"/>
</dbReference>
<evidence type="ECO:0000256" key="1">
    <source>
        <dbReference type="ARBA" id="ARBA00023239"/>
    </source>
</evidence>
<comment type="caution">
    <text evidence="3">The sequence shown here is derived from an EMBL/GenBank/DDBJ whole genome shotgun (WGS) entry which is preliminary data.</text>
</comment>
<evidence type="ECO:0000313" key="4">
    <source>
        <dbReference type="Proteomes" id="UP000818323"/>
    </source>
</evidence>
<dbReference type="EMBL" id="JAAAXJ010000035">
    <property type="protein sequence ID" value="NBJ27278.1"/>
    <property type="molecule type" value="Genomic_DNA"/>
</dbReference>
<proteinExistence type="inferred from homology"/>
<dbReference type="PIRSF" id="PIRSF001365">
    <property type="entry name" value="DHDPS"/>
    <property type="match status" value="1"/>
</dbReference>
<dbReference type="RefSeq" id="WP_161726791.1">
    <property type="nucleotide sequence ID" value="NZ_JAAAXI010000045.1"/>
</dbReference>
<gene>
    <name evidence="3" type="ORF">GR303_23475</name>
</gene>
<dbReference type="Pfam" id="PF00701">
    <property type="entry name" value="DHDPS"/>
    <property type="match status" value="1"/>
</dbReference>
<evidence type="ECO:0000313" key="3">
    <source>
        <dbReference type="EMBL" id="NBJ27278.1"/>
    </source>
</evidence>
<dbReference type="InterPro" id="IPR002220">
    <property type="entry name" value="DapA-like"/>
</dbReference>
<sequence>MSDIQERPAPQTKIGILDVTVPADYFGLSAAMVTPFRTNEALDLSRLAEHAKWCLSNGCASVTVFGTTGEGASVGMSGREQVLGALAAAEITGEKVVYCLAASSAHEAVLQGRMAMDFGCRGLLMTPPFYFKGVTDEGLFSWFGSVLEKLGSAARGVILYNIPSVTQISLSVELIDRLKKQFPGIVTGIKDSSGDWEYTKRLLDRHRDLAILIGDERYLAEGVRRGGQGAISGLANVCPGFLQPLAMIGQEDERINRLVDEVLKYPVTPAVKALVAHRTGDAAWLNVRSPLLRISAADAERLGSFYDHLFAEKAA</sequence>
<dbReference type="SUPFAM" id="SSF51569">
    <property type="entry name" value="Aldolase"/>
    <property type="match status" value="1"/>
</dbReference>
<dbReference type="InterPro" id="IPR013785">
    <property type="entry name" value="Aldolase_TIM"/>
</dbReference>
<dbReference type="PANTHER" id="PTHR12128">
    <property type="entry name" value="DIHYDRODIPICOLINATE SYNTHASE"/>
    <property type="match status" value="1"/>
</dbReference>
<dbReference type="CDD" id="cd00408">
    <property type="entry name" value="DHDPS-like"/>
    <property type="match status" value="1"/>
</dbReference>
<dbReference type="SMART" id="SM01130">
    <property type="entry name" value="DHDPS"/>
    <property type="match status" value="1"/>
</dbReference>
<keyword evidence="4" id="KW-1185">Reference proteome</keyword>
<accession>A0ABW9Z3J6</accession>
<organism evidence="3 4">
    <name type="scientific">Microvirga arsenatis</name>
    <dbReference type="NCBI Taxonomy" id="2692265"/>
    <lineage>
        <taxon>Bacteria</taxon>
        <taxon>Pseudomonadati</taxon>
        <taxon>Pseudomonadota</taxon>
        <taxon>Alphaproteobacteria</taxon>
        <taxon>Hyphomicrobiales</taxon>
        <taxon>Methylobacteriaceae</taxon>
        <taxon>Microvirga</taxon>
    </lineage>
</organism>
<reference evidence="3 4" key="1">
    <citation type="submission" date="2020-01" db="EMBL/GenBank/DDBJ databases">
        <title>Microvirga sp. nov., an arsenate reduction bacterium isolated from Tibet hotspring sediments.</title>
        <authorList>
            <person name="Yuan C.-G."/>
        </authorList>
    </citation>
    <scope>NUCLEOTIDE SEQUENCE [LARGE SCALE GENOMIC DNA]</scope>
    <source>
        <strain evidence="3 4">SYSU G3D203</strain>
    </source>
</reference>
<protein>
    <submittedName>
        <fullName evidence="3">Dihydrodipicolinate synthase family protein</fullName>
    </submittedName>
</protein>
<evidence type="ECO:0000256" key="2">
    <source>
        <dbReference type="PIRNR" id="PIRNR001365"/>
    </source>
</evidence>